<gene>
    <name evidence="2" type="ORF">EVAR_61834_1</name>
</gene>
<evidence type="ECO:0000313" key="3">
    <source>
        <dbReference type="Proteomes" id="UP000299102"/>
    </source>
</evidence>
<reference evidence="2 3" key="1">
    <citation type="journal article" date="2019" name="Commun. Biol.">
        <title>The bagworm genome reveals a unique fibroin gene that provides high tensile strength.</title>
        <authorList>
            <person name="Kono N."/>
            <person name="Nakamura H."/>
            <person name="Ohtoshi R."/>
            <person name="Tomita M."/>
            <person name="Numata K."/>
            <person name="Arakawa K."/>
        </authorList>
    </citation>
    <scope>NUCLEOTIDE SEQUENCE [LARGE SCALE GENOMIC DNA]</scope>
</reference>
<keyword evidence="3" id="KW-1185">Reference proteome</keyword>
<dbReference type="EMBL" id="BGZK01001413">
    <property type="protein sequence ID" value="GBP79409.1"/>
    <property type="molecule type" value="Genomic_DNA"/>
</dbReference>
<name>A0A4C1YXN0_EUMVA</name>
<protein>
    <submittedName>
        <fullName evidence="2">Uncharacterized protein</fullName>
    </submittedName>
</protein>
<dbReference type="AlphaFoldDB" id="A0A4C1YXN0"/>
<evidence type="ECO:0000256" key="1">
    <source>
        <dbReference type="SAM" id="MobiDB-lite"/>
    </source>
</evidence>
<comment type="caution">
    <text evidence="2">The sequence shown here is derived from an EMBL/GenBank/DDBJ whole genome shotgun (WGS) entry which is preliminary data.</text>
</comment>
<feature type="compositionally biased region" description="Basic and acidic residues" evidence="1">
    <location>
        <begin position="132"/>
        <end position="141"/>
    </location>
</feature>
<evidence type="ECO:0000313" key="2">
    <source>
        <dbReference type="EMBL" id="GBP79409.1"/>
    </source>
</evidence>
<feature type="region of interest" description="Disordered" evidence="1">
    <location>
        <begin position="114"/>
        <end position="158"/>
    </location>
</feature>
<accession>A0A4C1YXN0</accession>
<proteinExistence type="predicted"/>
<sequence>MTQDGTWLTSQTRALRTVLAFVETEQQSAGRLPSSLFVDAADGNLCGDMWPRHRHVQECYFAYALVRTTVLSSLESWCSWLEVTCSTREWYYKERLSLPIVLGTRSMRRRREGVYDPTADRGGGAPRRKREVTRVRRRVDAADDINSVVTSDTRPSSG</sequence>
<feature type="compositionally biased region" description="Polar residues" evidence="1">
    <location>
        <begin position="147"/>
        <end position="158"/>
    </location>
</feature>
<dbReference type="Proteomes" id="UP000299102">
    <property type="component" value="Unassembled WGS sequence"/>
</dbReference>
<organism evidence="2 3">
    <name type="scientific">Eumeta variegata</name>
    <name type="common">Bagworm moth</name>
    <name type="synonym">Eumeta japonica</name>
    <dbReference type="NCBI Taxonomy" id="151549"/>
    <lineage>
        <taxon>Eukaryota</taxon>
        <taxon>Metazoa</taxon>
        <taxon>Ecdysozoa</taxon>
        <taxon>Arthropoda</taxon>
        <taxon>Hexapoda</taxon>
        <taxon>Insecta</taxon>
        <taxon>Pterygota</taxon>
        <taxon>Neoptera</taxon>
        <taxon>Endopterygota</taxon>
        <taxon>Lepidoptera</taxon>
        <taxon>Glossata</taxon>
        <taxon>Ditrysia</taxon>
        <taxon>Tineoidea</taxon>
        <taxon>Psychidae</taxon>
        <taxon>Oiketicinae</taxon>
        <taxon>Eumeta</taxon>
    </lineage>
</organism>